<evidence type="ECO:0000313" key="3">
    <source>
        <dbReference type="Proteomes" id="UP001166251"/>
    </source>
</evidence>
<sequence>MANRLNQYSTPHVLTRSLSRLLNGVLVALLVLLPLGAKASQQADFNQAYKNYVAQIQQQHYAAALPFAKQAYELGQQLYPETDSGRLAMTDNYAVNLMVLDKNNEAASVFTELLRLTEIVYGSNAAQLQPILDDLVEVSRKAGIDKEQIKALEVRRYKLYLRHNSWEFIEQFGQDELATTQHTKNLQSKLEGHFEQDFAIYESVHWSIVYHPDLSKQVAKVAKLMEKTYNSSLSYLVALNLRNKPLDTKMTAVYLKSRADYISYVKKMTKDKYVANKSGGLFSFRARASFFYDRGLKDNGKPRYPSASLVVHESAHQVLYAFGLNSSQYVQPRWLKEGLAVAFEAHDFKSGKFGPHTNNYSFGRMTQVDKLINDYELMSLSELVTLDGDDEEFRNAGNQPAIYAVGSMAVRFFYEYYPEQFKDYLVILAKSRQHHNERANYGKNIRLKQFKQAFGDPAALDDAFKQYVYDTVTEADTRRVEYKKQRKAKNKSTS</sequence>
<evidence type="ECO:0000313" key="2">
    <source>
        <dbReference type="EMBL" id="MBW8192586.1"/>
    </source>
</evidence>
<organism evidence="2 3">
    <name type="scientific">Neiella holothuriorum</name>
    <dbReference type="NCBI Taxonomy" id="2870530"/>
    <lineage>
        <taxon>Bacteria</taxon>
        <taxon>Pseudomonadati</taxon>
        <taxon>Pseudomonadota</taxon>
        <taxon>Gammaproteobacteria</taxon>
        <taxon>Alteromonadales</taxon>
        <taxon>Echinimonadaceae</taxon>
        <taxon>Neiella</taxon>
    </lineage>
</organism>
<dbReference type="InterPro" id="IPR011464">
    <property type="entry name" value="DUF1570"/>
</dbReference>
<comment type="caution">
    <text evidence="2">The sequence shown here is derived from an EMBL/GenBank/DDBJ whole genome shotgun (WGS) entry which is preliminary data.</text>
</comment>
<evidence type="ECO:0000259" key="1">
    <source>
        <dbReference type="Pfam" id="PF07607"/>
    </source>
</evidence>
<protein>
    <submittedName>
        <fullName evidence="2">DUF1570 domain-containing protein</fullName>
    </submittedName>
</protein>
<dbReference type="RefSeq" id="WP_220105208.1">
    <property type="nucleotide sequence ID" value="NZ_JAHZSS010000025.1"/>
</dbReference>
<name>A0ABS7EJS4_9GAMM</name>
<accession>A0ABS7EJS4</accession>
<feature type="domain" description="DUF1570" evidence="1">
    <location>
        <begin position="307"/>
        <end position="427"/>
    </location>
</feature>
<keyword evidence="3" id="KW-1185">Reference proteome</keyword>
<gene>
    <name evidence="2" type="ORF">K0504_16225</name>
</gene>
<dbReference type="InterPro" id="IPR011990">
    <property type="entry name" value="TPR-like_helical_dom_sf"/>
</dbReference>
<dbReference type="Gene3D" id="1.25.40.10">
    <property type="entry name" value="Tetratricopeptide repeat domain"/>
    <property type="match status" value="1"/>
</dbReference>
<dbReference type="Proteomes" id="UP001166251">
    <property type="component" value="Unassembled WGS sequence"/>
</dbReference>
<dbReference type="Pfam" id="PF07607">
    <property type="entry name" value="DUF1570"/>
    <property type="match status" value="1"/>
</dbReference>
<proteinExistence type="predicted"/>
<dbReference type="EMBL" id="JAHZSS010000025">
    <property type="protein sequence ID" value="MBW8192586.1"/>
    <property type="molecule type" value="Genomic_DNA"/>
</dbReference>
<reference evidence="2" key="1">
    <citation type="submission" date="2021-07" db="EMBL/GenBank/DDBJ databases">
        <title>Neiella marina sp. nov., isolated from the intestinal content of sea cucumber Apostichopus japonicus.</title>
        <authorList>
            <person name="Bai X."/>
        </authorList>
    </citation>
    <scope>NUCLEOTIDE SEQUENCE</scope>
    <source>
        <strain evidence="2">126</strain>
    </source>
</reference>